<evidence type="ECO:0000313" key="3">
    <source>
        <dbReference type="Proteomes" id="UP000438429"/>
    </source>
</evidence>
<feature type="region of interest" description="Disordered" evidence="1">
    <location>
        <begin position="105"/>
        <end position="138"/>
    </location>
</feature>
<feature type="region of interest" description="Disordered" evidence="1">
    <location>
        <begin position="1"/>
        <end position="34"/>
    </location>
</feature>
<dbReference type="EMBL" id="VEVO01000001">
    <property type="protein sequence ID" value="KAF0047274.1"/>
    <property type="molecule type" value="Genomic_DNA"/>
</dbReference>
<evidence type="ECO:0000313" key="2">
    <source>
        <dbReference type="EMBL" id="KAF0047274.1"/>
    </source>
</evidence>
<protein>
    <submittedName>
        <fullName evidence="2">Uncharacterized protein</fullName>
    </submittedName>
</protein>
<dbReference type="Proteomes" id="UP000438429">
    <property type="component" value="Unassembled WGS sequence"/>
</dbReference>
<dbReference type="AlphaFoldDB" id="A0A6A4TVU8"/>
<sequence>MEGMEERSRQAVGVTAQRSQPKHHRPLTDRVESLKTERTDSWVPLVSLRLLVGRLWGQRDLDFTLSEDSGSILLYSQTLATITACCHSPVPVCVSALRATSPQVPDVSDHVKGLRPGHQRRMTGGGSPHRPAVERFTR</sequence>
<organism evidence="2 3">
    <name type="scientific">Scophthalmus maximus</name>
    <name type="common">Turbot</name>
    <name type="synonym">Psetta maxima</name>
    <dbReference type="NCBI Taxonomy" id="52904"/>
    <lineage>
        <taxon>Eukaryota</taxon>
        <taxon>Metazoa</taxon>
        <taxon>Chordata</taxon>
        <taxon>Craniata</taxon>
        <taxon>Vertebrata</taxon>
        <taxon>Euteleostomi</taxon>
        <taxon>Actinopterygii</taxon>
        <taxon>Neopterygii</taxon>
        <taxon>Teleostei</taxon>
        <taxon>Neoteleostei</taxon>
        <taxon>Acanthomorphata</taxon>
        <taxon>Carangaria</taxon>
        <taxon>Pleuronectiformes</taxon>
        <taxon>Pleuronectoidei</taxon>
        <taxon>Scophthalmidae</taxon>
        <taxon>Scophthalmus</taxon>
    </lineage>
</organism>
<reference evidence="2 3" key="1">
    <citation type="submission" date="2019-06" db="EMBL/GenBank/DDBJ databases">
        <title>Draft genomes of female and male turbot (Scophthalmus maximus).</title>
        <authorList>
            <person name="Xu H."/>
            <person name="Xu X.-W."/>
            <person name="Shao C."/>
            <person name="Chen S."/>
        </authorList>
    </citation>
    <scope>NUCLEOTIDE SEQUENCE [LARGE SCALE GENOMIC DNA]</scope>
    <source>
        <strain evidence="2">Ysfricsl-2016a</strain>
        <tissue evidence="2">Blood</tissue>
    </source>
</reference>
<accession>A0A6A4TVU8</accession>
<evidence type="ECO:0000256" key="1">
    <source>
        <dbReference type="SAM" id="MobiDB-lite"/>
    </source>
</evidence>
<comment type="caution">
    <text evidence="2">The sequence shown here is derived from an EMBL/GenBank/DDBJ whole genome shotgun (WGS) entry which is preliminary data.</text>
</comment>
<gene>
    <name evidence="2" type="ORF">F2P81_000907</name>
</gene>
<name>A0A6A4TVU8_SCOMX</name>
<proteinExistence type="predicted"/>